<dbReference type="Gene3D" id="3.40.50.300">
    <property type="entry name" value="P-loop containing nucleotide triphosphate hydrolases"/>
    <property type="match status" value="1"/>
</dbReference>
<evidence type="ECO:0000256" key="1">
    <source>
        <dbReference type="PIRSR" id="PIRSR007531-1"/>
    </source>
</evidence>
<accession>A0A5S4FQ48</accession>
<protein>
    <submittedName>
        <fullName evidence="3">Chloramphenicol phosphotransferase</fullName>
    </submittedName>
</protein>
<evidence type="ECO:0000313" key="3">
    <source>
        <dbReference type="EMBL" id="TMR22835.1"/>
    </source>
</evidence>
<dbReference type="Proteomes" id="UP000309128">
    <property type="component" value="Unassembled WGS sequence"/>
</dbReference>
<dbReference type="EMBL" id="VCKY01000025">
    <property type="protein sequence ID" value="TMR22835.1"/>
    <property type="molecule type" value="Genomic_DNA"/>
</dbReference>
<evidence type="ECO:0000313" key="4">
    <source>
        <dbReference type="Proteomes" id="UP000309128"/>
    </source>
</evidence>
<dbReference type="Pfam" id="PF07931">
    <property type="entry name" value="CPT"/>
    <property type="match status" value="1"/>
</dbReference>
<keyword evidence="4" id="KW-1185">Reference proteome</keyword>
<name>A0A5S4FQ48_9ACTN</name>
<reference evidence="3 4" key="1">
    <citation type="submission" date="2019-05" db="EMBL/GenBank/DDBJ databases">
        <title>Draft genome sequence of Nonomuraea turkmeniaca DSM 43926.</title>
        <authorList>
            <person name="Saricaoglu S."/>
            <person name="Isik K."/>
        </authorList>
    </citation>
    <scope>NUCLEOTIDE SEQUENCE [LARGE SCALE GENOMIC DNA]</scope>
    <source>
        <strain evidence="3 4">DSM 43926</strain>
    </source>
</reference>
<organism evidence="3 4">
    <name type="scientific">Nonomuraea turkmeniaca</name>
    <dbReference type="NCBI Taxonomy" id="103838"/>
    <lineage>
        <taxon>Bacteria</taxon>
        <taxon>Bacillati</taxon>
        <taxon>Actinomycetota</taxon>
        <taxon>Actinomycetes</taxon>
        <taxon>Streptosporangiales</taxon>
        <taxon>Streptosporangiaceae</taxon>
        <taxon>Nonomuraea</taxon>
    </lineage>
</organism>
<feature type="binding site" evidence="2">
    <location>
        <begin position="15"/>
        <end position="22"/>
    </location>
    <ligand>
        <name>ATP</name>
        <dbReference type="ChEBI" id="CHEBI:30616"/>
    </ligand>
</feature>
<dbReference type="InterPro" id="IPR027417">
    <property type="entry name" value="P-loop_NTPase"/>
</dbReference>
<evidence type="ECO:0000256" key="2">
    <source>
        <dbReference type="PIRSR" id="PIRSR007531-2"/>
    </source>
</evidence>
<dbReference type="SUPFAM" id="SSF52540">
    <property type="entry name" value="P-loop containing nucleoside triphosphate hydrolases"/>
    <property type="match status" value="1"/>
</dbReference>
<keyword evidence="3" id="KW-0808">Transferase</keyword>
<dbReference type="PIRSF" id="PIRSF007531">
    <property type="entry name" value="CPT"/>
    <property type="match status" value="1"/>
</dbReference>
<dbReference type="GO" id="GO:0005524">
    <property type="term" value="F:ATP binding"/>
    <property type="evidence" value="ECO:0007669"/>
    <property type="project" value="InterPro"/>
</dbReference>
<gene>
    <name evidence="3" type="ORF">ETD86_10235</name>
</gene>
<comment type="caution">
    <text evidence="3">The sequence shown here is derived from an EMBL/GenBank/DDBJ whole genome shotgun (WGS) entry which is preliminary data.</text>
</comment>
<dbReference type="InterPro" id="IPR012853">
    <property type="entry name" value="CPT"/>
</dbReference>
<dbReference type="AlphaFoldDB" id="A0A5S4FQ48"/>
<dbReference type="OrthoDB" id="67453at2"/>
<sequence length="189" mass="21339">MPPERGPGRVIILNGASSSGKSTLAKILQRTLDEPFLYVSSDQFVESGMLPERRDHVGPFAWWQEMRPRFFDGFHRCLPALAAAGNDLIVEHVIEFPEWRRYLARLLEGFDVFLVGVHCDLAEIDRRERERGDRRIGEGRGHVETDGIHTFGPYDYEVDTSDGVSPGLAQSVVTAWRSRCTRRAISALA</sequence>
<dbReference type="GO" id="GO:0016740">
    <property type="term" value="F:transferase activity"/>
    <property type="evidence" value="ECO:0007669"/>
    <property type="project" value="UniProtKB-KW"/>
</dbReference>
<proteinExistence type="predicted"/>
<feature type="active site" evidence="1">
    <location>
        <position position="42"/>
    </location>
</feature>